<feature type="compositionally biased region" description="Basic and acidic residues" evidence="1">
    <location>
        <begin position="99"/>
        <end position="113"/>
    </location>
</feature>
<evidence type="ECO:0000256" key="1">
    <source>
        <dbReference type="SAM" id="MobiDB-lite"/>
    </source>
</evidence>
<accession>G0V168</accession>
<organism evidence="2">
    <name type="scientific">Trypanosoma congolense (strain IL3000)</name>
    <dbReference type="NCBI Taxonomy" id="1068625"/>
    <lineage>
        <taxon>Eukaryota</taxon>
        <taxon>Discoba</taxon>
        <taxon>Euglenozoa</taxon>
        <taxon>Kinetoplastea</taxon>
        <taxon>Metakinetoplastina</taxon>
        <taxon>Trypanosomatida</taxon>
        <taxon>Trypanosomatidae</taxon>
        <taxon>Trypanosoma</taxon>
        <taxon>Nannomonas</taxon>
    </lineage>
</organism>
<evidence type="ECO:0000313" key="2">
    <source>
        <dbReference type="EMBL" id="CCC95389.1"/>
    </source>
</evidence>
<dbReference type="AlphaFoldDB" id="G0V168"/>
<feature type="compositionally biased region" description="Polar residues" evidence="1">
    <location>
        <begin position="115"/>
        <end position="126"/>
    </location>
</feature>
<feature type="region of interest" description="Disordered" evidence="1">
    <location>
        <begin position="75"/>
        <end position="126"/>
    </location>
</feature>
<name>G0V168_TRYCI</name>
<dbReference type="VEuPathDB" id="TriTrypDB:TcIL3000.11.8430"/>
<dbReference type="EMBL" id="HE575324">
    <property type="protein sequence ID" value="CCC95389.1"/>
    <property type="molecule type" value="Genomic_DNA"/>
</dbReference>
<proteinExistence type="predicted"/>
<gene>
    <name evidence="2" type="ORF">TCIL3000_11_8430</name>
</gene>
<protein>
    <submittedName>
        <fullName evidence="2">Uncharacterized protein TCIL3000_11_8430</fullName>
    </submittedName>
</protein>
<sequence length="184" mass="20961">MSINTVSLFFPFNFSLQSIRIGMNQLELFVAGSEDARYDAWRNLRRLRMLDCKIDEAFQRLRGIANVLSGGALSRNAGPGAVKGDGEPVRRKRGRPPLRKKEEVPPPVDHRQDFSPPSTLPDQTITSLRSEYRALSRCVRRYALEREEIAKELISNGEEMAGQLNTRMEEFRRILADEAGTRKI</sequence>
<reference evidence="2" key="1">
    <citation type="journal article" date="2012" name="Proc. Natl. Acad. Sci. U.S.A.">
        <title>Antigenic diversity is generated by distinct evolutionary mechanisms in African trypanosome species.</title>
        <authorList>
            <person name="Jackson A.P."/>
            <person name="Berry A."/>
            <person name="Aslett M."/>
            <person name="Allison H.C."/>
            <person name="Burton P."/>
            <person name="Vavrova-Anderson J."/>
            <person name="Brown R."/>
            <person name="Browne H."/>
            <person name="Corton N."/>
            <person name="Hauser H."/>
            <person name="Gamble J."/>
            <person name="Gilderthorp R."/>
            <person name="Marcello L."/>
            <person name="McQuillan J."/>
            <person name="Otto T.D."/>
            <person name="Quail M.A."/>
            <person name="Sanders M.J."/>
            <person name="van Tonder A."/>
            <person name="Ginger M.L."/>
            <person name="Field M.C."/>
            <person name="Barry J.D."/>
            <person name="Hertz-Fowler C."/>
            <person name="Berriman M."/>
        </authorList>
    </citation>
    <scope>NUCLEOTIDE SEQUENCE</scope>
    <source>
        <strain evidence="2">IL3000</strain>
    </source>
</reference>